<dbReference type="GO" id="GO:0003917">
    <property type="term" value="F:DNA topoisomerase type I (single strand cut, ATP-independent) activity"/>
    <property type="evidence" value="ECO:0007669"/>
    <property type="project" value="InterPro"/>
</dbReference>
<accession>M2S9C4</accession>
<dbReference type="Pfam" id="PF21338">
    <property type="entry name" value="Top1B_N_bact"/>
    <property type="match status" value="1"/>
</dbReference>
<dbReference type="EMBL" id="AMRV01000011">
    <property type="protein sequence ID" value="EMD81985.1"/>
    <property type="molecule type" value="Genomic_DNA"/>
</dbReference>
<dbReference type="OrthoDB" id="9778962at2"/>
<dbReference type="SUPFAM" id="SSF55869">
    <property type="entry name" value="DNA topoisomerase I domain"/>
    <property type="match status" value="1"/>
</dbReference>
<dbReference type="Proteomes" id="UP000011717">
    <property type="component" value="Unassembled WGS sequence"/>
</dbReference>
<evidence type="ECO:0000313" key="3">
    <source>
        <dbReference type="EMBL" id="EMD81985.1"/>
    </source>
</evidence>
<dbReference type="GO" id="GO:0006265">
    <property type="term" value="P:DNA topological change"/>
    <property type="evidence" value="ECO:0007669"/>
    <property type="project" value="InterPro"/>
</dbReference>
<dbReference type="RefSeq" id="WP_008603605.1">
    <property type="nucleotide sequence ID" value="NZ_AMRV01000011.1"/>
</dbReference>
<dbReference type="Pfam" id="PF01028">
    <property type="entry name" value="Topoisom_I"/>
    <property type="match status" value="1"/>
</dbReference>
<protein>
    <submittedName>
        <fullName evidence="3">DNA topoisomerase IB (Poxvirus type)</fullName>
    </submittedName>
</protein>
<dbReference type="AlphaFoldDB" id="M2S9C4"/>
<comment type="caution">
    <text evidence="3">The sequence shown here is derived from an EMBL/GenBank/DDBJ whole genome shotgun (WGS) entry which is preliminary data.</text>
</comment>
<evidence type="ECO:0000313" key="4">
    <source>
        <dbReference type="Proteomes" id="UP000011717"/>
    </source>
</evidence>
<dbReference type="InterPro" id="IPR011010">
    <property type="entry name" value="DNA_brk_join_enz"/>
</dbReference>
<evidence type="ECO:0000259" key="2">
    <source>
        <dbReference type="Pfam" id="PF21338"/>
    </source>
</evidence>
<sequence>MAASASDLRYVDDTEPGYSRRRRGKGWHYFAPDGDRISAPEEIARLNALAVPPAYTDVWYCRWADGHLQATGRDDKGRKQYRYHADYRAQQEADKFSRTAAFGCALPEIRARVEADLRRRNLSFERMLAATVRMLDIGALRVGNRSYARSGAYGATTLTKAHAEVSGNTVHLHYKAKGGKDRNIRLSDASLARLAKRCHDLSGQHLFAWTDEGGRTRGVSSGEVNDYIRSAMGGDFTAKNFRTWHASAIAFWEIVKSDGGITLKDMLTPVAERLGNTITISRKSYVHPALIECVKNDGCGSVAGLKLPRKTKYLASYERGLIEFLGRYD</sequence>
<feature type="domain" description="DNA topoisomerase I catalytic core eukaryotic-type" evidence="1">
    <location>
        <begin position="86"/>
        <end position="252"/>
    </location>
</feature>
<gene>
    <name evidence="3" type="ORF">C725_2641</name>
</gene>
<dbReference type="InterPro" id="IPR014711">
    <property type="entry name" value="TopoI_cat_a-hlx-sub_euk"/>
</dbReference>
<keyword evidence="4" id="KW-1185">Reference proteome</keyword>
<dbReference type="InterPro" id="IPR049331">
    <property type="entry name" value="Top1B_N_bact"/>
</dbReference>
<keyword evidence="3" id="KW-0413">Isomerase</keyword>
<feature type="domain" description="DNA topoisomerase IB N-terminal" evidence="2">
    <location>
        <begin position="26"/>
        <end position="74"/>
    </location>
</feature>
<dbReference type="InterPro" id="IPR035447">
    <property type="entry name" value="DNA_topo_I_N_sf"/>
</dbReference>
<dbReference type="SUPFAM" id="SSF56349">
    <property type="entry name" value="DNA breaking-rejoining enzymes"/>
    <property type="match status" value="1"/>
</dbReference>
<proteinExistence type="predicted"/>
<organism evidence="3 4">
    <name type="scientific">Pacificimonas flava</name>
    <dbReference type="NCBI Taxonomy" id="1234595"/>
    <lineage>
        <taxon>Bacteria</taxon>
        <taxon>Pseudomonadati</taxon>
        <taxon>Pseudomonadota</taxon>
        <taxon>Alphaproteobacteria</taxon>
        <taxon>Sphingomonadales</taxon>
        <taxon>Sphingosinicellaceae</taxon>
        <taxon>Pacificimonas</taxon>
    </lineage>
</organism>
<dbReference type="Gene3D" id="1.10.132.120">
    <property type="match status" value="1"/>
</dbReference>
<dbReference type="InterPro" id="IPR013500">
    <property type="entry name" value="TopoI_cat_euk"/>
</dbReference>
<reference evidence="3 4" key="1">
    <citation type="journal article" date="2013" name="Genome Announc.">
        <title>Draft Genome Sequence of Strain JLT2015T, Belonging to the Family Sphingomonadaceae of the Alphaproteobacteria.</title>
        <authorList>
            <person name="Tang K."/>
            <person name="Liu K."/>
            <person name="Li S."/>
            <person name="Jiao N."/>
        </authorList>
    </citation>
    <scope>NUCLEOTIDE SEQUENCE [LARGE SCALE GENOMIC DNA]</scope>
    <source>
        <strain evidence="3 4">JLT2015</strain>
    </source>
</reference>
<evidence type="ECO:0000259" key="1">
    <source>
        <dbReference type="Pfam" id="PF01028"/>
    </source>
</evidence>
<dbReference type="Gene3D" id="3.90.15.10">
    <property type="entry name" value="Topoisomerase I, Chain A, domain 3"/>
    <property type="match status" value="1"/>
</dbReference>
<name>M2S9C4_9SPHN</name>
<dbReference type="Gene3D" id="3.30.66.10">
    <property type="entry name" value="DNA topoisomerase I domain"/>
    <property type="match status" value="1"/>
</dbReference>
<dbReference type="GO" id="GO:0003677">
    <property type="term" value="F:DNA binding"/>
    <property type="evidence" value="ECO:0007669"/>
    <property type="project" value="InterPro"/>
</dbReference>